<reference evidence="4 5" key="1">
    <citation type="submission" date="2016-02" db="EMBL/GenBank/DDBJ databases">
        <title>Genome analysis of coral dinoflagellate symbionts highlights evolutionary adaptations to a symbiotic lifestyle.</title>
        <authorList>
            <person name="Aranda M."/>
            <person name="Li Y."/>
            <person name="Liew Y.J."/>
            <person name="Baumgarten S."/>
            <person name="Simakov O."/>
            <person name="Wilson M."/>
            <person name="Piel J."/>
            <person name="Ashoor H."/>
            <person name="Bougouffa S."/>
            <person name="Bajic V.B."/>
            <person name="Ryu T."/>
            <person name="Ravasi T."/>
            <person name="Bayer T."/>
            <person name="Micklem G."/>
            <person name="Kim H."/>
            <person name="Bhak J."/>
            <person name="Lajeunesse T.C."/>
            <person name="Voolstra C.R."/>
        </authorList>
    </citation>
    <scope>NUCLEOTIDE SEQUENCE [LARGE SCALE GENOMIC DNA]</scope>
    <source>
        <strain evidence="4 5">CCMP2467</strain>
    </source>
</reference>
<sequence length="1638" mass="179849">MWMIFSLQVMKSDLSGLSLFTVSMVWAPWETDQFSQYCGVGLQQLYDDSIVLSHEEYCANISQVETRRTGGQRCGQWGGFGKVNVVGWKSCRLQRVARSSLAAESQALADLEQESMFARLTWAELLGHQVNLENTVPFLTKIPAVLITVSVSEAAARLLDVWPEEKVLAPLLEFAAADNDREPLPQTEQKAGSPPAGLVQHNSIDLNAAVLSQQHLLTMMEGVVTFENGEAVLRLAPSGQAASASTTSSARTRATTSSTPPWPLSAQRSDQTIMDAINNGSVTVHSSRFPMSSTDLRIMLNNIQFSLGLTIGLQDEWSLQADQKLMELLAKPKRVKRKAAVINAIADAPQDLQAIRDELTNDNDIAHPEVAVDEPADTNNKPAAKDTKAVQDELTSDNDIAHPEVTVDEPAEANNEPPAKANAKNNPEANDDSDSKVLSATLSLAEHTLLHTDSARAYKSKTPGVLHASVVHKKRRVWVGGRWVWEPPTYVKIKKVILPNQKRLTVKVGTQVVDRAWKFIKSRLTLNQNSKVGSTTLISQVRSAQYEYWNRGRDMWERTGELLSWHMSQIMTKKQDMNGQRAMQFVSPLRVLLLQSVKLDVRAVPQGPLRVLLLQSVKLDVRAVPQGPLRVLLLQSVKLDVRAVPQGPLRVLLLQSVKLDVRAVPQGPLRVLLLQSVKLDVRAVPQGPLRVLLLQSVKLDVRAVPQGPLRVLLLQSVKLDVRAVPQGPLRVLLLQSVKLDVRAVPQGPLRVLLLQSVKLDVRAVPQGPLRVLLLQSVKLDVRAVPQGPLRVLLLQSVKLDVRAVPQGPLRVLLLQSVKLDVRAVPQGPLRVLLLQSVKLKDLLQALLLQSVKLKDLLQVLFLRPGNLKGYLDMSPVQSKCLPVLDVQYKSHLCVLLRQSLRVLLQNIEVNITVWGDSLCTPQHELDHVISAKSFFDPDSMTVGKYHTGFHDDIVTGIFNHPSFEYVLTDLLQFLIAIRSEQPRRSLRDVEKQLLPLVAIPRVRQRLRLLVLAGTVGKRVEEAKARLSRNDRSAPAPLPLHSRSAPLGHLAASWAPEALALLEQASFAYAKQKRVAPILLVTVLKLAQFCTPARDLRTLVDSQETWEKEKLDEVIAGALVQLQELSSLKRAARVHLDRLHGDLEELEQDFLFVQGELREHRKEYTGGLDLASLAEAWLRGEEVGVFRAFEPRSNEVRGPILVLYKVDQRIGATYAALPGALVSKLPELREDGAPSEASTTTTDTGQDVTKCYSQASHDQFFPSGGALTPFDFVSIGSWMLHFLETSSSGGRGRLLRLSAATKREVASRTPGLAVRDMPYGGRQRRGITECPPPRVSCRARSRSRDYASRALMLAFCAPATGTKAPLPMPAAAPVHSGSPWSVTASRLSILSALATATRLRRISLRAKWNDRNAGHGVELVQDDAIAKRMDHYTRPEGHCIVVSDGPIAMADRGGSRDYYTEVKIESDVDSWSSGLDMGVTRLCPEEIGKLNEQGLCWADFPDTWVLRGDGMLRINGRSYPPGVLPSRAATLAGWNTATLEIGDTCGLQVTGGGSELVGYRNGEVIGRLTLEDGIKVPLDAELYLVADIIGRAGEVEILDCSVPGSSAPAVTSTPPFGAATVSPDVPTPASVYASRLLAY</sequence>
<dbReference type="Pfam" id="PF07177">
    <property type="entry name" value="Neuralized"/>
    <property type="match status" value="1"/>
</dbReference>
<feature type="region of interest" description="Disordered" evidence="2">
    <location>
        <begin position="1312"/>
        <end position="1334"/>
    </location>
</feature>
<dbReference type="EMBL" id="LSRX01000939">
    <property type="protein sequence ID" value="OLP86052.1"/>
    <property type="molecule type" value="Genomic_DNA"/>
</dbReference>
<feature type="compositionally biased region" description="Low complexity" evidence="2">
    <location>
        <begin position="412"/>
        <end position="428"/>
    </location>
</feature>
<evidence type="ECO:0000313" key="5">
    <source>
        <dbReference type="Proteomes" id="UP000186817"/>
    </source>
</evidence>
<feature type="domain" description="NHR" evidence="3">
    <location>
        <begin position="1404"/>
        <end position="1599"/>
    </location>
</feature>
<feature type="region of interest" description="Disordered" evidence="2">
    <location>
        <begin position="238"/>
        <end position="266"/>
    </location>
</feature>
<comment type="caution">
    <text evidence="4">The sequence shown here is derived from an EMBL/GenBank/DDBJ whole genome shotgun (WGS) entry which is preliminary data.</text>
</comment>
<keyword evidence="1" id="KW-0175">Coiled coil</keyword>
<gene>
    <name evidence="4" type="ORF">AK812_SmicGene32905</name>
</gene>
<feature type="compositionally biased region" description="Low complexity" evidence="2">
    <location>
        <begin position="241"/>
        <end position="259"/>
    </location>
</feature>
<organism evidence="4 5">
    <name type="scientific">Symbiodinium microadriaticum</name>
    <name type="common">Dinoflagellate</name>
    <name type="synonym">Zooxanthella microadriatica</name>
    <dbReference type="NCBI Taxonomy" id="2951"/>
    <lineage>
        <taxon>Eukaryota</taxon>
        <taxon>Sar</taxon>
        <taxon>Alveolata</taxon>
        <taxon>Dinophyceae</taxon>
        <taxon>Suessiales</taxon>
        <taxon>Symbiodiniaceae</taxon>
        <taxon>Symbiodinium</taxon>
    </lineage>
</organism>
<proteinExistence type="predicted"/>
<dbReference type="Gene3D" id="2.60.120.920">
    <property type="match status" value="1"/>
</dbReference>
<dbReference type="InterPro" id="IPR006573">
    <property type="entry name" value="NHR_dom"/>
</dbReference>
<evidence type="ECO:0000313" key="4">
    <source>
        <dbReference type="EMBL" id="OLP86052.1"/>
    </source>
</evidence>
<evidence type="ECO:0000256" key="1">
    <source>
        <dbReference type="SAM" id="Coils"/>
    </source>
</evidence>
<evidence type="ECO:0000256" key="2">
    <source>
        <dbReference type="SAM" id="MobiDB-lite"/>
    </source>
</evidence>
<dbReference type="PROSITE" id="PS51065">
    <property type="entry name" value="NHR"/>
    <property type="match status" value="1"/>
</dbReference>
<feature type="coiled-coil region" evidence="1">
    <location>
        <begin position="1128"/>
        <end position="1162"/>
    </location>
</feature>
<accession>A0A1Q9CT03</accession>
<feature type="region of interest" description="Disordered" evidence="2">
    <location>
        <begin position="368"/>
        <end position="435"/>
    </location>
</feature>
<evidence type="ECO:0000259" key="3">
    <source>
        <dbReference type="PROSITE" id="PS51065"/>
    </source>
</evidence>
<dbReference type="OrthoDB" id="418528at2759"/>
<protein>
    <recommendedName>
        <fullName evidence="3">NHR domain-containing protein</fullName>
    </recommendedName>
</protein>
<keyword evidence="5" id="KW-1185">Reference proteome</keyword>
<name>A0A1Q9CT03_SYMMI</name>
<dbReference type="InterPro" id="IPR043136">
    <property type="entry name" value="B30.2/SPRY_sf"/>
</dbReference>
<dbReference type="Proteomes" id="UP000186817">
    <property type="component" value="Unassembled WGS sequence"/>
</dbReference>